<name>B1Y489_LEPCP</name>
<feature type="transmembrane region" description="Helical" evidence="6">
    <location>
        <begin position="148"/>
        <end position="166"/>
    </location>
</feature>
<evidence type="ECO:0000313" key="8">
    <source>
        <dbReference type="EMBL" id="ACB35790.1"/>
    </source>
</evidence>
<keyword evidence="2" id="KW-1003">Cell membrane</keyword>
<dbReference type="Proteomes" id="UP000001693">
    <property type="component" value="Chromosome"/>
</dbReference>
<keyword evidence="4 6" id="KW-1133">Transmembrane helix</keyword>
<dbReference type="PANTHER" id="PTHR30485:SF2">
    <property type="entry name" value="BLL0597 PROTEIN"/>
    <property type="match status" value="1"/>
</dbReference>
<evidence type="ECO:0000256" key="2">
    <source>
        <dbReference type="ARBA" id="ARBA00022475"/>
    </source>
</evidence>
<evidence type="ECO:0000256" key="3">
    <source>
        <dbReference type="ARBA" id="ARBA00022692"/>
    </source>
</evidence>
<dbReference type="eggNOG" id="COG3658">
    <property type="taxonomic scope" value="Bacteria"/>
</dbReference>
<feature type="domain" description="Cytochrome b561 bacterial/Ni-hydrogenase" evidence="7">
    <location>
        <begin position="3"/>
        <end position="179"/>
    </location>
</feature>
<dbReference type="GO" id="GO:0022904">
    <property type="term" value="P:respiratory electron transport chain"/>
    <property type="evidence" value="ECO:0007669"/>
    <property type="project" value="InterPro"/>
</dbReference>
<dbReference type="GO" id="GO:0005886">
    <property type="term" value="C:plasma membrane"/>
    <property type="evidence" value="ECO:0007669"/>
    <property type="project" value="UniProtKB-SubCell"/>
</dbReference>
<proteinExistence type="predicted"/>
<dbReference type="AlphaFoldDB" id="B1Y489"/>
<evidence type="ECO:0000256" key="4">
    <source>
        <dbReference type="ARBA" id="ARBA00022989"/>
    </source>
</evidence>
<gene>
    <name evidence="8" type="ordered locus">Lcho_3536</name>
</gene>
<dbReference type="InterPro" id="IPR011577">
    <property type="entry name" value="Cyt_b561_bac/Ni-Hgenase"/>
</dbReference>
<dbReference type="EMBL" id="CP001013">
    <property type="protein sequence ID" value="ACB35790.1"/>
    <property type="molecule type" value="Genomic_DNA"/>
</dbReference>
<evidence type="ECO:0000259" key="7">
    <source>
        <dbReference type="Pfam" id="PF01292"/>
    </source>
</evidence>
<evidence type="ECO:0000256" key="1">
    <source>
        <dbReference type="ARBA" id="ARBA00004651"/>
    </source>
</evidence>
<accession>B1Y489</accession>
<dbReference type="InterPro" id="IPR051542">
    <property type="entry name" value="Hydrogenase_cytochrome"/>
</dbReference>
<dbReference type="Pfam" id="PF01292">
    <property type="entry name" value="Ni_hydr_CYTB"/>
    <property type="match status" value="1"/>
</dbReference>
<keyword evidence="5 6" id="KW-0472">Membrane</keyword>
<evidence type="ECO:0000256" key="5">
    <source>
        <dbReference type="ARBA" id="ARBA00023136"/>
    </source>
</evidence>
<dbReference type="RefSeq" id="WP_012348537.1">
    <property type="nucleotide sequence ID" value="NC_010524.1"/>
</dbReference>
<keyword evidence="9" id="KW-1185">Reference proteome</keyword>
<feature type="transmembrane region" description="Helical" evidence="6">
    <location>
        <begin position="35"/>
        <end position="53"/>
    </location>
</feature>
<dbReference type="InterPro" id="IPR016174">
    <property type="entry name" value="Di-haem_cyt_TM"/>
</dbReference>
<evidence type="ECO:0000313" key="9">
    <source>
        <dbReference type="Proteomes" id="UP000001693"/>
    </source>
</evidence>
<feature type="transmembrane region" description="Helical" evidence="6">
    <location>
        <begin position="198"/>
        <end position="215"/>
    </location>
</feature>
<dbReference type="Gene3D" id="1.20.950.20">
    <property type="entry name" value="Transmembrane di-heme cytochromes, Chain C"/>
    <property type="match status" value="1"/>
</dbReference>
<dbReference type="PANTHER" id="PTHR30485">
    <property type="entry name" value="NI/FE-HYDROGENASE 1 B-TYPE CYTOCHROME SUBUNIT"/>
    <property type="match status" value="1"/>
</dbReference>
<dbReference type="HOGENOM" id="CLU_078451_0_0_4"/>
<evidence type="ECO:0000256" key="6">
    <source>
        <dbReference type="SAM" id="Phobius"/>
    </source>
</evidence>
<protein>
    <submittedName>
        <fullName evidence="8">Cytochrome B561</fullName>
    </submittedName>
</protein>
<keyword evidence="3 6" id="KW-0812">Transmembrane</keyword>
<feature type="transmembrane region" description="Helical" evidence="6">
    <location>
        <begin position="97"/>
        <end position="116"/>
    </location>
</feature>
<sequence>MRVWDLPTRLFHWSLFVCVVGSVITAKVGGNATVWHFRLGLAVLALLTFRLIWGLVGGRWSRFASFVYSPSSLLRYLRGQPQPGDHFEVGHNPLGSLSVFGLLGVMLVQVGTGLVADDEIANAGPLIAHVSGAVSSLATTWHKTGGQWLIYLLVGLHLAAIVYYRVGKRVDLVGPMLHGDKPLPAHVPPSVDSWPRRLLALLVGAACAALAIWVSRQGG</sequence>
<reference evidence="8 9" key="1">
    <citation type="submission" date="2008-03" db="EMBL/GenBank/DDBJ databases">
        <title>Complete sequence of Leptothrix cholodnii SP-6.</title>
        <authorList>
            <consortium name="US DOE Joint Genome Institute"/>
            <person name="Copeland A."/>
            <person name="Lucas S."/>
            <person name="Lapidus A."/>
            <person name="Glavina del Rio T."/>
            <person name="Dalin E."/>
            <person name="Tice H."/>
            <person name="Bruce D."/>
            <person name="Goodwin L."/>
            <person name="Pitluck S."/>
            <person name="Chertkov O."/>
            <person name="Brettin T."/>
            <person name="Detter J.C."/>
            <person name="Han C."/>
            <person name="Kuske C.R."/>
            <person name="Schmutz J."/>
            <person name="Larimer F."/>
            <person name="Land M."/>
            <person name="Hauser L."/>
            <person name="Kyrpides N."/>
            <person name="Lykidis A."/>
            <person name="Emerson D."/>
            <person name="Richardson P."/>
        </authorList>
    </citation>
    <scope>NUCLEOTIDE SEQUENCE [LARGE SCALE GENOMIC DNA]</scope>
    <source>
        <strain evidence="9">ATCC 51168 / LMG 8142 / SP-6</strain>
    </source>
</reference>
<dbReference type="STRING" id="395495.Lcho_3536"/>
<dbReference type="KEGG" id="lch:Lcho_3536"/>
<dbReference type="GO" id="GO:0020037">
    <property type="term" value="F:heme binding"/>
    <property type="evidence" value="ECO:0007669"/>
    <property type="project" value="TreeGrafter"/>
</dbReference>
<comment type="subcellular location">
    <subcellularLocation>
        <location evidence="1">Cell membrane</location>
        <topology evidence="1">Multi-pass membrane protein</topology>
    </subcellularLocation>
</comment>
<dbReference type="GO" id="GO:0009055">
    <property type="term" value="F:electron transfer activity"/>
    <property type="evidence" value="ECO:0007669"/>
    <property type="project" value="InterPro"/>
</dbReference>
<dbReference type="SUPFAM" id="SSF81342">
    <property type="entry name" value="Transmembrane di-heme cytochromes"/>
    <property type="match status" value="1"/>
</dbReference>
<organism evidence="8 9">
    <name type="scientific">Leptothrix cholodnii (strain ATCC 51168 / LMG 8142 / SP-6)</name>
    <name type="common">Leptothrix discophora (strain SP-6)</name>
    <dbReference type="NCBI Taxonomy" id="395495"/>
    <lineage>
        <taxon>Bacteria</taxon>
        <taxon>Pseudomonadati</taxon>
        <taxon>Pseudomonadota</taxon>
        <taxon>Betaproteobacteria</taxon>
        <taxon>Burkholderiales</taxon>
        <taxon>Sphaerotilaceae</taxon>
        <taxon>Leptothrix</taxon>
    </lineage>
</organism>